<dbReference type="Pfam" id="PF06568">
    <property type="entry name" value="YjiS-like"/>
    <property type="match status" value="1"/>
</dbReference>
<sequence length="78" mass="8918">MAHLPLSRPQHASFGATAAACAPKANLSLFARVIAVWRERQHLNRLPEHMRRDIGLSDAQIARETQRPLWDAPQAWRR</sequence>
<dbReference type="RefSeq" id="WP_219001502.1">
    <property type="nucleotide sequence ID" value="NZ_CP079194.1"/>
</dbReference>
<feature type="domain" description="YjiS-like" evidence="1">
    <location>
        <begin position="36"/>
        <end position="61"/>
    </location>
</feature>
<name>A0A8F6TWC7_9RHOB</name>
<accession>A0A8F6TWC7</accession>
<dbReference type="Proteomes" id="UP000825009">
    <property type="component" value="Chromosome"/>
</dbReference>
<protein>
    <submittedName>
        <fullName evidence="2">DUF1127 domain-containing protein</fullName>
    </submittedName>
</protein>
<dbReference type="AlphaFoldDB" id="A0A8F6TWC7"/>
<dbReference type="EMBL" id="CP079194">
    <property type="protein sequence ID" value="QXT39138.1"/>
    <property type="molecule type" value="Genomic_DNA"/>
</dbReference>
<evidence type="ECO:0000313" key="3">
    <source>
        <dbReference type="Proteomes" id="UP000825009"/>
    </source>
</evidence>
<dbReference type="InterPro" id="IPR009506">
    <property type="entry name" value="YjiS-like"/>
</dbReference>
<evidence type="ECO:0000313" key="2">
    <source>
        <dbReference type="EMBL" id="QXT39138.1"/>
    </source>
</evidence>
<dbReference type="KEGG" id="gce:KYE46_14575"/>
<evidence type="ECO:0000259" key="1">
    <source>
        <dbReference type="Pfam" id="PF06568"/>
    </source>
</evidence>
<reference evidence="2 3" key="1">
    <citation type="submission" date="2021-07" db="EMBL/GenBank/DDBJ databases">
        <title>A novel Jannaschia species isolated from marine dinoflagellate Ceratoperidinium margalefii.</title>
        <authorList>
            <person name="Jiang Y."/>
            <person name="Li Z."/>
        </authorList>
    </citation>
    <scope>NUCLEOTIDE SEQUENCE [LARGE SCALE GENOMIC DNA]</scope>
    <source>
        <strain evidence="2 3">J12C1-MA-4</strain>
    </source>
</reference>
<organism evidence="2 3">
    <name type="scientific">Gymnodinialimonas ceratoperidinii</name>
    <dbReference type="NCBI Taxonomy" id="2856823"/>
    <lineage>
        <taxon>Bacteria</taxon>
        <taxon>Pseudomonadati</taxon>
        <taxon>Pseudomonadota</taxon>
        <taxon>Alphaproteobacteria</taxon>
        <taxon>Rhodobacterales</taxon>
        <taxon>Paracoccaceae</taxon>
        <taxon>Gymnodinialimonas</taxon>
    </lineage>
</organism>
<proteinExistence type="predicted"/>
<gene>
    <name evidence="2" type="ORF">KYE46_14575</name>
</gene>
<keyword evidence="3" id="KW-1185">Reference proteome</keyword>